<dbReference type="FunFam" id="3.30.420.40:FF:000545">
    <property type="entry name" value="Endoplasmic reticulum chaperone BiP"/>
    <property type="match status" value="1"/>
</dbReference>
<feature type="coiled-coil region" evidence="5">
    <location>
        <begin position="152"/>
        <end position="179"/>
    </location>
</feature>
<dbReference type="Gene3D" id="3.30.420.40">
    <property type="match status" value="2"/>
</dbReference>
<dbReference type="InterPro" id="IPR029047">
    <property type="entry name" value="HSP70_peptide-bd_sf"/>
</dbReference>
<keyword evidence="5" id="KW-0175">Coiled coil</keyword>
<sequence length="532" mass="58634">MEVQYQGEKKRFHPEEISAMVLQKMKETAEAHLGQTVTDAVITVPAYFNDSQRQATKDAGAICGLNVLRIINEPTAAALAYGLDSKDRGAKVILVYDMGGGTFDVSLLEIDDGIFEVKATAGDTHLGGEDFTNRLLEHCIKEFERKNRGKDVRKNQRALRRLQNECDMAKRTLSSSTQATIEVDSLLDGVDFSCSITRAKFEELNQDLFKKSMESVEKVLTDAKVDRKKVDEVVLIGGSTRIPFVQKTIEAYFGKAPCQSINADEAVAYGAAIQAALVGGDKSADSPLRDIVLLDVTPLSLGLETAGGVMTRLIERNSTIPCKKTQVFSTYADNQPAVSIQVYEGERAMTKDNRLLGQFNLDGLPPAPRGVPKIEVAFDLDSNGILNVAAADKTTGKSNKITITNEKGRLSKEEIERMVKDAEQFKQEDEATKGRIDAKNDLERYAYSVEGTLDRDDLKDKFSEDDRSKMREAVDETKKWFEEHPQAEATEYEAKQKELEGVVNPIMVGIYNQAGAEGGADGEGKDTKFSEV</sequence>
<dbReference type="PROSITE" id="PS01036">
    <property type="entry name" value="HSP70_3"/>
    <property type="match status" value="1"/>
</dbReference>
<dbReference type="OrthoDB" id="413580at2759"/>
<comment type="caution">
    <text evidence="6">The sequence shown here is derived from an EMBL/GenBank/DDBJ whole genome shotgun (WGS) entry which is preliminary data.</text>
</comment>
<evidence type="ECO:0000313" key="7">
    <source>
        <dbReference type="Proteomes" id="UP000654075"/>
    </source>
</evidence>
<comment type="similarity">
    <text evidence="1 4">Belongs to the heat shock protein 70 family.</text>
</comment>
<dbReference type="PANTHER" id="PTHR19375">
    <property type="entry name" value="HEAT SHOCK PROTEIN 70KDA"/>
    <property type="match status" value="1"/>
</dbReference>
<reference evidence="6" key="1">
    <citation type="submission" date="2021-02" db="EMBL/GenBank/DDBJ databases">
        <authorList>
            <person name="Dougan E. K."/>
            <person name="Rhodes N."/>
            <person name="Thang M."/>
            <person name="Chan C."/>
        </authorList>
    </citation>
    <scope>NUCLEOTIDE SEQUENCE</scope>
</reference>
<dbReference type="SUPFAM" id="SSF53067">
    <property type="entry name" value="Actin-like ATPase domain"/>
    <property type="match status" value="2"/>
</dbReference>
<evidence type="ECO:0000256" key="1">
    <source>
        <dbReference type="ARBA" id="ARBA00007381"/>
    </source>
</evidence>
<dbReference type="Gene3D" id="2.60.34.10">
    <property type="entry name" value="Substrate Binding Domain Of DNAk, Chain A, domain 1"/>
    <property type="match status" value="1"/>
</dbReference>
<gene>
    <name evidence="6" type="ORF">PGLA1383_LOCUS44675</name>
</gene>
<dbReference type="FunFam" id="3.90.640.10:FF:000002">
    <property type="entry name" value="Heat shock 70 kDa"/>
    <property type="match status" value="1"/>
</dbReference>
<dbReference type="InterPro" id="IPR013126">
    <property type="entry name" value="Hsp_70_fam"/>
</dbReference>
<dbReference type="Gene3D" id="3.30.30.30">
    <property type="match status" value="1"/>
</dbReference>
<evidence type="ECO:0000256" key="2">
    <source>
        <dbReference type="ARBA" id="ARBA00022741"/>
    </source>
</evidence>
<dbReference type="Gene3D" id="3.90.640.10">
    <property type="entry name" value="Actin, Chain A, domain 4"/>
    <property type="match status" value="1"/>
</dbReference>
<dbReference type="FunFam" id="2.60.34.10:FF:000002">
    <property type="entry name" value="Heat shock 70 kDa"/>
    <property type="match status" value="1"/>
</dbReference>
<dbReference type="PRINTS" id="PR00301">
    <property type="entry name" value="HEATSHOCK70"/>
</dbReference>
<dbReference type="Pfam" id="PF00012">
    <property type="entry name" value="HSP70"/>
    <property type="match status" value="1"/>
</dbReference>
<dbReference type="InterPro" id="IPR018181">
    <property type="entry name" value="Heat_shock_70_CS"/>
</dbReference>
<dbReference type="InterPro" id="IPR043129">
    <property type="entry name" value="ATPase_NBD"/>
</dbReference>
<evidence type="ECO:0000256" key="4">
    <source>
        <dbReference type="RuleBase" id="RU003322"/>
    </source>
</evidence>
<dbReference type="Proteomes" id="UP000654075">
    <property type="component" value="Unassembled WGS sequence"/>
</dbReference>
<dbReference type="GO" id="GO:0140662">
    <property type="term" value="F:ATP-dependent protein folding chaperone"/>
    <property type="evidence" value="ECO:0007669"/>
    <property type="project" value="InterPro"/>
</dbReference>
<dbReference type="SUPFAM" id="SSF100934">
    <property type="entry name" value="Heat shock protein 70kD (HSP70), C-terminal subdomain"/>
    <property type="match status" value="1"/>
</dbReference>
<name>A0A813GNU3_POLGL</name>
<keyword evidence="7" id="KW-1185">Reference proteome</keyword>
<dbReference type="Gene3D" id="1.20.1270.10">
    <property type="match status" value="1"/>
</dbReference>
<dbReference type="GO" id="GO:0005524">
    <property type="term" value="F:ATP binding"/>
    <property type="evidence" value="ECO:0007669"/>
    <property type="project" value="UniProtKB-KW"/>
</dbReference>
<evidence type="ECO:0000256" key="5">
    <source>
        <dbReference type="SAM" id="Coils"/>
    </source>
</evidence>
<dbReference type="EMBL" id="CAJNNV010029307">
    <property type="protein sequence ID" value="CAE8627976.1"/>
    <property type="molecule type" value="Genomic_DNA"/>
</dbReference>
<keyword evidence="2 4" id="KW-0547">Nucleotide-binding</keyword>
<organism evidence="6 7">
    <name type="scientific">Polarella glacialis</name>
    <name type="common">Dinoflagellate</name>
    <dbReference type="NCBI Taxonomy" id="89957"/>
    <lineage>
        <taxon>Eukaryota</taxon>
        <taxon>Sar</taxon>
        <taxon>Alveolata</taxon>
        <taxon>Dinophyceae</taxon>
        <taxon>Suessiales</taxon>
        <taxon>Suessiaceae</taxon>
        <taxon>Polarella</taxon>
    </lineage>
</organism>
<dbReference type="AlphaFoldDB" id="A0A813GNU3"/>
<evidence type="ECO:0000256" key="3">
    <source>
        <dbReference type="ARBA" id="ARBA00022840"/>
    </source>
</evidence>
<keyword evidence="3 4" id="KW-0067">ATP-binding</keyword>
<evidence type="ECO:0008006" key="8">
    <source>
        <dbReference type="Google" id="ProtNLM"/>
    </source>
</evidence>
<accession>A0A813GNU3</accession>
<dbReference type="InterPro" id="IPR029048">
    <property type="entry name" value="HSP70_C_sf"/>
</dbReference>
<dbReference type="SUPFAM" id="SSF100920">
    <property type="entry name" value="Heat shock protein 70kD (HSP70), peptide-binding domain"/>
    <property type="match status" value="1"/>
</dbReference>
<dbReference type="NCBIfam" id="NF001413">
    <property type="entry name" value="PRK00290.1"/>
    <property type="match status" value="1"/>
</dbReference>
<dbReference type="PROSITE" id="PS00329">
    <property type="entry name" value="HSP70_2"/>
    <property type="match status" value="1"/>
</dbReference>
<protein>
    <recommendedName>
        <fullName evidence="8">Heat shock protein 70</fullName>
    </recommendedName>
</protein>
<evidence type="ECO:0000313" key="6">
    <source>
        <dbReference type="EMBL" id="CAE8627976.1"/>
    </source>
</evidence>
<proteinExistence type="inferred from homology"/>